<accession>A0AAV2HNX3</accession>
<evidence type="ECO:0000313" key="2">
    <source>
        <dbReference type="Proteomes" id="UP001497497"/>
    </source>
</evidence>
<keyword evidence="2" id="KW-1185">Reference proteome</keyword>
<name>A0AAV2HNX3_LYMST</name>
<evidence type="ECO:0000313" key="1">
    <source>
        <dbReference type="EMBL" id="CAL1535759.1"/>
    </source>
</evidence>
<proteinExistence type="predicted"/>
<dbReference type="AlphaFoldDB" id="A0AAV2HNX3"/>
<dbReference type="EMBL" id="CAXITT010000210">
    <property type="protein sequence ID" value="CAL1535759.1"/>
    <property type="molecule type" value="Genomic_DNA"/>
</dbReference>
<dbReference type="Proteomes" id="UP001497497">
    <property type="component" value="Unassembled WGS sequence"/>
</dbReference>
<protein>
    <submittedName>
        <fullName evidence="1">Uncharacterized protein</fullName>
    </submittedName>
</protein>
<sequence length="210" mass="24600">MANISVMDPLTNLQRTHSWRGITNTDNLKAVPEEIQWKPATVLPTRLTCRYPLPDESIRTFMAKIGIEVTIHKGHKDLAKKLNLRLERSKLPKAIFDEMKDWYEIESGEIPINIGNEDGYKNTKDFRLDFIETYGNSLYNRQLTVGQYKAYFQVYVRLEGNVQFEDPEFGTQRFPVNEVNINEIPGIEKRWLVKGECVFYLPYHSRLTLR</sequence>
<organism evidence="1 2">
    <name type="scientific">Lymnaea stagnalis</name>
    <name type="common">Great pond snail</name>
    <name type="synonym">Helix stagnalis</name>
    <dbReference type="NCBI Taxonomy" id="6523"/>
    <lineage>
        <taxon>Eukaryota</taxon>
        <taxon>Metazoa</taxon>
        <taxon>Spiralia</taxon>
        <taxon>Lophotrochozoa</taxon>
        <taxon>Mollusca</taxon>
        <taxon>Gastropoda</taxon>
        <taxon>Heterobranchia</taxon>
        <taxon>Euthyneura</taxon>
        <taxon>Panpulmonata</taxon>
        <taxon>Hygrophila</taxon>
        <taxon>Lymnaeoidea</taxon>
        <taxon>Lymnaeidae</taxon>
        <taxon>Lymnaea</taxon>
    </lineage>
</organism>
<gene>
    <name evidence="1" type="ORF">GSLYS_00009719001</name>
</gene>
<comment type="caution">
    <text evidence="1">The sequence shown here is derived from an EMBL/GenBank/DDBJ whole genome shotgun (WGS) entry which is preliminary data.</text>
</comment>
<reference evidence="1 2" key="1">
    <citation type="submission" date="2024-04" db="EMBL/GenBank/DDBJ databases">
        <authorList>
            <consortium name="Genoscope - CEA"/>
            <person name="William W."/>
        </authorList>
    </citation>
    <scope>NUCLEOTIDE SEQUENCE [LARGE SCALE GENOMIC DNA]</scope>
</reference>